<dbReference type="Proteomes" id="UP000016057">
    <property type="component" value="Unassembled WGS sequence"/>
</dbReference>
<proteinExistence type="predicted"/>
<dbReference type="STRING" id="1234409.C683_0866"/>
<accession>K8Z860</accession>
<dbReference type="RefSeq" id="WP_009490469.1">
    <property type="nucleotide sequence ID" value="NZ_AMYT01000018.1"/>
</dbReference>
<evidence type="ECO:0008006" key="4">
    <source>
        <dbReference type="Google" id="ProtNLM"/>
    </source>
</evidence>
<dbReference type="AlphaFoldDB" id="K8Z860"/>
<name>K8Z860_9ENTE</name>
<organism evidence="2 3">
    <name type="scientific">Catellicoccus marimammalium M35/04/3</name>
    <dbReference type="NCBI Taxonomy" id="1234409"/>
    <lineage>
        <taxon>Bacteria</taxon>
        <taxon>Bacillati</taxon>
        <taxon>Bacillota</taxon>
        <taxon>Bacilli</taxon>
        <taxon>Lactobacillales</taxon>
        <taxon>Enterococcaceae</taxon>
        <taxon>Catellicoccus</taxon>
    </lineage>
</organism>
<evidence type="ECO:0000313" key="2">
    <source>
        <dbReference type="EMBL" id="EKU27209.1"/>
    </source>
</evidence>
<dbReference type="EMBL" id="AMYT01000018">
    <property type="protein sequence ID" value="EKU27209.1"/>
    <property type="molecule type" value="Genomic_DNA"/>
</dbReference>
<evidence type="ECO:0000313" key="3">
    <source>
        <dbReference type="Proteomes" id="UP000016057"/>
    </source>
</evidence>
<dbReference type="PROSITE" id="PS51257">
    <property type="entry name" value="PROKAR_LIPOPROTEIN"/>
    <property type="match status" value="1"/>
</dbReference>
<sequence length="208" mass="23832">MKVNKWLVVGILGLTGLGLLTGCGDKKETASTPSSSEVQQKTPTAEEPFIEGVPMDYYVDEEVKKPRIYFVPTKDHKVEIYDVSYEDEETGKEDYKKNEPKFIYATTLPYKVEKTDRKGVYQIIMQANEEELEKLPEMMDSNCNSKDQIIYDVTEKDGQLYVGDEWTASYNVDKDKPEYKKENLTKDDLLGKNERGAVYLSPSSYTDK</sequence>
<reference evidence="2 3" key="1">
    <citation type="journal article" date="2013" name="Genome Announc.">
        <title>Draft Genome Sequence of Catellicoccus marimammalium, a Novel Species Commonly Found in Gull Feces.</title>
        <authorList>
            <person name="Weigand M.R."/>
            <person name="Ryu H."/>
            <person name="Bozcek L."/>
            <person name="Konstantinidis K.T."/>
            <person name="Santo Domingo J.W."/>
        </authorList>
    </citation>
    <scope>NUCLEOTIDE SEQUENCE [LARGE SCALE GENOMIC DNA]</scope>
    <source>
        <strain evidence="2 3">M35/04/3</strain>
    </source>
</reference>
<keyword evidence="3" id="KW-1185">Reference proteome</keyword>
<gene>
    <name evidence="2" type="ORF">C683_0866</name>
</gene>
<evidence type="ECO:0000256" key="1">
    <source>
        <dbReference type="SAM" id="MobiDB-lite"/>
    </source>
</evidence>
<comment type="caution">
    <text evidence="2">The sequence shown here is derived from an EMBL/GenBank/DDBJ whole genome shotgun (WGS) entry which is preliminary data.</text>
</comment>
<feature type="region of interest" description="Disordered" evidence="1">
    <location>
        <begin position="25"/>
        <end position="45"/>
    </location>
</feature>
<feature type="compositionally biased region" description="Polar residues" evidence="1">
    <location>
        <begin position="30"/>
        <end position="43"/>
    </location>
</feature>
<protein>
    <recommendedName>
        <fullName evidence="4">Lipoprotein</fullName>
    </recommendedName>
</protein>